<dbReference type="STRING" id="1155689.SAMN05444278_1381"/>
<dbReference type="EMBL" id="FQTW01000038">
    <property type="protein sequence ID" value="SHF05961.1"/>
    <property type="molecule type" value="Genomic_DNA"/>
</dbReference>
<proteinExistence type="predicted"/>
<evidence type="ECO:0000256" key="1">
    <source>
        <dbReference type="ARBA" id="ARBA00022649"/>
    </source>
</evidence>
<sequence>MELKIYWTDFAKTELKNIFKHLKENASLKVAKNENKKIVQSTLRLITQPEIGQVEPMLAETEIEFRYLLHQSYKIIYWINSKQNRIEIMDVFETHQQPEKIKRTK</sequence>
<evidence type="ECO:0000313" key="2">
    <source>
        <dbReference type="EMBL" id="SHF05961.1"/>
    </source>
</evidence>
<dbReference type="AlphaFoldDB" id="A0A1M4YJQ0"/>
<gene>
    <name evidence="2" type="ORF">SAMN05444278_1381</name>
</gene>
<evidence type="ECO:0000313" key="3">
    <source>
        <dbReference type="Proteomes" id="UP000184462"/>
    </source>
</evidence>
<dbReference type="Pfam" id="PF05016">
    <property type="entry name" value="ParE_toxin"/>
    <property type="match status" value="1"/>
</dbReference>
<dbReference type="RefSeq" id="WP_073193793.1">
    <property type="nucleotide sequence ID" value="NZ_FQTW01000038.1"/>
</dbReference>
<dbReference type="InterPro" id="IPR035093">
    <property type="entry name" value="RelE/ParE_toxin_dom_sf"/>
</dbReference>
<reference evidence="2 3" key="1">
    <citation type="submission" date="2016-11" db="EMBL/GenBank/DDBJ databases">
        <authorList>
            <person name="Jaros S."/>
            <person name="Januszkiewicz K."/>
            <person name="Wedrychowicz H."/>
        </authorList>
    </citation>
    <scope>NUCLEOTIDE SEQUENCE [LARGE SCALE GENOMIC DNA]</scope>
    <source>
        <strain evidence="2 3">DSM 25661</strain>
    </source>
</reference>
<dbReference type="Gene3D" id="3.30.2310.20">
    <property type="entry name" value="RelE-like"/>
    <property type="match status" value="1"/>
</dbReference>
<dbReference type="Proteomes" id="UP000184462">
    <property type="component" value="Unassembled WGS sequence"/>
</dbReference>
<dbReference type="OrthoDB" id="1031021at2"/>
<accession>A0A1M4YJQ0</accession>
<dbReference type="InterPro" id="IPR007712">
    <property type="entry name" value="RelE/ParE_toxin"/>
</dbReference>
<name>A0A1M4YJQ0_9FLAO</name>
<organism evidence="2 3">
    <name type="scientific">Psychroflexus salarius</name>
    <dbReference type="NCBI Taxonomy" id="1155689"/>
    <lineage>
        <taxon>Bacteria</taxon>
        <taxon>Pseudomonadati</taxon>
        <taxon>Bacteroidota</taxon>
        <taxon>Flavobacteriia</taxon>
        <taxon>Flavobacteriales</taxon>
        <taxon>Flavobacteriaceae</taxon>
        <taxon>Psychroflexus</taxon>
    </lineage>
</organism>
<keyword evidence="1" id="KW-1277">Toxin-antitoxin system</keyword>
<keyword evidence="3" id="KW-1185">Reference proteome</keyword>
<protein>
    <submittedName>
        <fullName evidence="2">Plasmid stabilization system protein ParE</fullName>
    </submittedName>
</protein>